<proteinExistence type="predicted"/>
<keyword evidence="2" id="KW-1185">Reference proteome</keyword>
<protein>
    <submittedName>
        <fullName evidence="1">Uncharacterized protein</fullName>
    </submittedName>
</protein>
<evidence type="ECO:0000313" key="2">
    <source>
        <dbReference type="Proteomes" id="UP000299102"/>
    </source>
</evidence>
<accession>A0A4C1WVR8</accession>
<gene>
    <name evidence="1" type="ORF">EVAR_46521_1</name>
</gene>
<dbReference type="Proteomes" id="UP000299102">
    <property type="component" value="Unassembled WGS sequence"/>
</dbReference>
<name>A0A4C1WVR8_EUMVA</name>
<comment type="caution">
    <text evidence="1">The sequence shown here is derived from an EMBL/GenBank/DDBJ whole genome shotgun (WGS) entry which is preliminary data.</text>
</comment>
<sequence length="118" mass="13158">MGKGSDQQNRNDETLVLVHERCSLEKTCSPFLLRLSGESKQRFNWGGLHIGVGSAERCLRPRIPRTVCFHIDLLENLLSTLTDVLLRRRSGGRGRGPYADPPPQLAPHAIAALLLFED</sequence>
<reference evidence="1 2" key="1">
    <citation type="journal article" date="2019" name="Commun. Biol.">
        <title>The bagworm genome reveals a unique fibroin gene that provides high tensile strength.</title>
        <authorList>
            <person name="Kono N."/>
            <person name="Nakamura H."/>
            <person name="Ohtoshi R."/>
            <person name="Tomita M."/>
            <person name="Numata K."/>
            <person name="Arakawa K."/>
        </authorList>
    </citation>
    <scope>NUCLEOTIDE SEQUENCE [LARGE SCALE GENOMIC DNA]</scope>
</reference>
<organism evidence="1 2">
    <name type="scientific">Eumeta variegata</name>
    <name type="common">Bagworm moth</name>
    <name type="synonym">Eumeta japonica</name>
    <dbReference type="NCBI Taxonomy" id="151549"/>
    <lineage>
        <taxon>Eukaryota</taxon>
        <taxon>Metazoa</taxon>
        <taxon>Ecdysozoa</taxon>
        <taxon>Arthropoda</taxon>
        <taxon>Hexapoda</taxon>
        <taxon>Insecta</taxon>
        <taxon>Pterygota</taxon>
        <taxon>Neoptera</taxon>
        <taxon>Endopterygota</taxon>
        <taxon>Lepidoptera</taxon>
        <taxon>Glossata</taxon>
        <taxon>Ditrysia</taxon>
        <taxon>Tineoidea</taxon>
        <taxon>Psychidae</taxon>
        <taxon>Oiketicinae</taxon>
        <taxon>Eumeta</taxon>
    </lineage>
</organism>
<evidence type="ECO:0000313" key="1">
    <source>
        <dbReference type="EMBL" id="GBP54155.1"/>
    </source>
</evidence>
<dbReference type="EMBL" id="BGZK01000640">
    <property type="protein sequence ID" value="GBP54155.1"/>
    <property type="molecule type" value="Genomic_DNA"/>
</dbReference>
<dbReference type="AlphaFoldDB" id="A0A4C1WVR8"/>